<dbReference type="STRING" id="1166073.SAMN05192530_10358"/>
<feature type="transmembrane region" description="Helical" evidence="6">
    <location>
        <begin position="288"/>
        <end position="306"/>
    </location>
</feature>
<dbReference type="RefSeq" id="WP_090671602.1">
    <property type="nucleotide sequence ID" value="NZ_FNIT01000003.1"/>
</dbReference>
<gene>
    <name evidence="7" type="ORF">SAMN05192530_10358</name>
</gene>
<keyword evidence="3 6" id="KW-0812">Transmembrane</keyword>
<feature type="transmembrane region" description="Helical" evidence="6">
    <location>
        <begin position="423"/>
        <end position="442"/>
    </location>
</feature>
<evidence type="ECO:0000256" key="6">
    <source>
        <dbReference type="SAM" id="Phobius"/>
    </source>
</evidence>
<comment type="subcellular location">
    <subcellularLocation>
        <location evidence="1">Membrane</location>
        <topology evidence="1">Multi-pass membrane protein</topology>
    </subcellularLocation>
</comment>
<dbReference type="PANTHER" id="PTHR11048:SF5">
    <property type="entry name" value="DECAPRENYL-PHOSPHATE PHOSPHORIBOSYLTRANSFERASE"/>
    <property type="match status" value="1"/>
</dbReference>
<proteinExistence type="predicted"/>
<feature type="transmembrane region" description="Helical" evidence="6">
    <location>
        <begin position="318"/>
        <end position="339"/>
    </location>
</feature>
<feature type="transmembrane region" description="Helical" evidence="6">
    <location>
        <begin position="221"/>
        <end position="244"/>
    </location>
</feature>
<keyword evidence="8" id="KW-1185">Reference proteome</keyword>
<evidence type="ECO:0000313" key="8">
    <source>
        <dbReference type="Proteomes" id="UP000198793"/>
    </source>
</evidence>
<evidence type="ECO:0000313" key="7">
    <source>
        <dbReference type="EMBL" id="SDO04460.1"/>
    </source>
</evidence>
<accession>A0A1H0GC65</accession>
<feature type="transmembrane region" description="Helical" evidence="6">
    <location>
        <begin position="392"/>
        <end position="411"/>
    </location>
</feature>
<organism evidence="7 8">
    <name type="scientific">Aureimonas jatrophae</name>
    <dbReference type="NCBI Taxonomy" id="1166073"/>
    <lineage>
        <taxon>Bacteria</taxon>
        <taxon>Pseudomonadati</taxon>
        <taxon>Pseudomonadota</taxon>
        <taxon>Alphaproteobacteria</taxon>
        <taxon>Hyphomicrobiales</taxon>
        <taxon>Aurantimonadaceae</taxon>
        <taxon>Aureimonas</taxon>
    </lineage>
</organism>
<dbReference type="Pfam" id="PF01040">
    <property type="entry name" value="UbiA"/>
    <property type="match status" value="1"/>
</dbReference>
<dbReference type="AlphaFoldDB" id="A0A1H0GC65"/>
<reference evidence="7 8" key="1">
    <citation type="submission" date="2016-10" db="EMBL/GenBank/DDBJ databases">
        <authorList>
            <person name="de Groot N.N."/>
        </authorList>
    </citation>
    <scope>NUCLEOTIDE SEQUENCE [LARGE SCALE GENOMIC DNA]</scope>
    <source>
        <strain evidence="8">L7-484,KACC 16230,DSM 25025</strain>
    </source>
</reference>
<feature type="transmembrane region" description="Helical" evidence="6">
    <location>
        <begin position="265"/>
        <end position="282"/>
    </location>
</feature>
<dbReference type="GO" id="GO:0016765">
    <property type="term" value="F:transferase activity, transferring alkyl or aryl (other than methyl) groups"/>
    <property type="evidence" value="ECO:0007669"/>
    <property type="project" value="InterPro"/>
</dbReference>
<evidence type="ECO:0000256" key="3">
    <source>
        <dbReference type="ARBA" id="ARBA00022692"/>
    </source>
</evidence>
<dbReference type="GO" id="GO:0005886">
    <property type="term" value="C:plasma membrane"/>
    <property type="evidence" value="ECO:0007669"/>
    <property type="project" value="TreeGrafter"/>
</dbReference>
<dbReference type="Proteomes" id="UP000198793">
    <property type="component" value="Unassembled WGS sequence"/>
</dbReference>
<sequence>MDTLISRAECPVYADLDGTLIRSDLLWETLFLFARQDPLQFWRAFGWLAQGKSVLKDELAARVEFDAKSLPYREEVVAALQAERETGRRIVLATASNERLAHAVADHLGIFDEVLASDRETNLSASRKLERIVATCGPQGFDYFGNSQDDVCLFREARQATVVQPDRAATNWHAGADPHTRLIRDDGHPAKALVKALRPHQWMKNVLVFVPIVLTQEYLNIGLFLAGILAFVSFSFAASAVYIVNDLLDLSADRRHKTKRNRPFASGRVPIPTGLAMAGGLLVVSFGIAAFLPVAFILVLGVYLVATTAYSFALKRMLLIDVLTLAGLYTMRIIGGSAAAATQESFWLLAFSIFFFLSLALVKRYTELADFGTGASRAVTGRGYVDEDIETIGQAGMASGFASVLVLALYIDSAEVNALYSHPYMIWPLCPLVLYIIVRIWVLARRRQMNEDPVIFILRDWRSQIMIAAGALMFAGAAYV</sequence>
<evidence type="ECO:0000256" key="4">
    <source>
        <dbReference type="ARBA" id="ARBA00022989"/>
    </source>
</evidence>
<name>A0A1H0GC65_9HYPH</name>
<dbReference type="SUPFAM" id="SSF56784">
    <property type="entry name" value="HAD-like"/>
    <property type="match status" value="1"/>
</dbReference>
<dbReference type="GO" id="GO:0009247">
    <property type="term" value="P:glycolipid biosynthetic process"/>
    <property type="evidence" value="ECO:0007669"/>
    <property type="project" value="TreeGrafter"/>
</dbReference>
<feature type="transmembrane region" description="Helical" evidence="6">
    <location>
        <begin position="345"/>
        <end position="362"/>
    </location>
</feature>
<dbReference type="OrthoDB" id="9803632at2"/>
<dbReference type="Gene3D" id="3.40.50.1000">
    <property type="entry name" value="HAD superfamily/HAD-like"/>
    <property type="match status" value="1"/>
</dbReference>
<evidence type="ECO:0000256" key="1">
    <source>
        <dbReference type="ARBA" id="ARBA00004141"/>
    </source>
</evidence>
<dbReference type="InterPro" id="IPR039653">
    <property type="entry name" value="Prenyltransferase"/>
</dbReference>
<dbReference type="EMBL" id="FNIT01000003">
    <property type="protein sequence ID" value="SDO04460.1"/>
    <property type="molecule type" value="Genomic_DNA"/>
</dbReference>
<dbReference type="InterPro" id="IPR023214">
    <property type="entry name" value="HAD_sf"/>
</dbReference>
<dbReference type="CDD" id="cd13963">
    <property type="entry name" value="PT_UbiA_2"/>
    <property type="match status" value="1"/>
</dbReference>
<evidence type="ECO:0000256" key="5">
    <source>
        <dbReference type="ARBA" id="ARBA00023136"/>
    </source>
</evidence>
<keyword evidence="2" id="KW-1003">Cell membrane</keyword>
<dbReference type="InterPro" id="IPR036412">
    <property type="entry name" value="HAD-like_sf"/>
</dbReference>
<dbReference type="Pfam" id="PF12710">
    <property type="entry name" value="HAD"/>
    <property type="match status" value="1"/>
</dbReference>
<dbReference type="InterPro" id="IPR044878">
    <property type="entry name" value="UbiA_sf"/>
</dbReference>
<keyword evidence="5 6" id="KW-0472">Membrane</keyword>
<dbReference type="Gene3D" id="1.10.357.140">
    <property type="entry name" value="UbiA prenyltransferase"/>
    <property type="match status" value="1"/>
</dbReference>
<keyword evidence="4 6" id="KW-1133">Transmembrane helix</keyword>
<dbReference type="InterPro" id="IPR000537">
    <property type="entry name" value="UbiA_prenyltransferase"/>
</dbReference>
<dbReference type="NCBIfam" id="NF006088">
    <property type="entry name" value="PRK08238.1"/>
    <property type="match status" value="1"/>
</dbReference>
<evidence type="ECO:0000256" key="2">
    <source>
        <dbReference type="ARBA" id="ARBA00022475"/>
    </source>
</evidence>
<protein>
    <submittedName>
        <fullName evidence="7">4-hydroxybenzoate polyprenyltransferase</fullName>
    </submittedName>
</protein>
<dbReference type="PANTHER" id="PTHR11048">
    <property type="entry name" value="PRENYLTRANSFERASES"/>
    <property type="match status" value="1"/>
</dbReference>
<keyword evidence="7" id="KW-0808">Transferase</keyword>